<feature type="region of interest" description="Disordered" evidence="1">
    <location>
        <begin position="1"/>
        <end position="36"/>
    </location>
</feature>
<dbReference type="EMBL" id="KZ851860">
    <property type="protein sequence ID" value="RDK39780.1"/>
    <property type="molecule type" value="Genomic_DNA"/>
</dbReference>
<evidence type="ECO:0000313" key="3">
    <source>
        <dbReference type="Proteomes" id="UP000254937"/>
    </source>
</evidence>
<dbReference type="AlphaFoldDB" id="A0A370PC55"/>
<feature type="compositionally biased region" description="Basic residues" evidence="1">
    <location>
        <begin position="23"/>
        <end position="32"/>
    </location>
</feature>
<reference evidence="2 3" key="1">
    <citation type="submission" date="2018-07" db="EMBL/GenBank/DDBJ databases">
        <title>Section-level genome sequencing of Aspergillus section Nigri to investigate inter- and intra-species variation.</title>
        <authorList>
            <consortium name="DOE Joint Genome Institute"/>
            <person name="Vesth T.C."/>
            <person name="Nybo J.L."/>
            <person name="Theobald S."/>
            <person name="Frisvad J.C."/>
            <person name="Larsen T.O."/>
            <person name="Nielsen K.F."/>
            <person name="Hoof J.B."/>
            <person name="Brandl J."/>
            <person name="Salamov A."/>
            <person name="Riley R."/>
            <person name="Gladden J.M."/>
            <person name="Phatale P."/>
            <person name="Nielsen M.T."/>
            <person name="Lyhne E.K."/>
            <person name="Kogle M.E."/>
            <person name="Strasser K."/>
            <person name="McDonnell E."/>
            <person name="Barry K."/>
            <person name="Clum A."/>
            <person name="Chen C."/>
            <person name="Nolan M."/>
            <person name="Sandor L."/>
            <person name="Kuo A."/>
            <person name="Lipzen A."/>
            <person name="Hainaut M."/>
            <person name="Drula E."/>
            <person name="Tsang A."/>
            <person name="Magnuson J.K."/>
            <person name="Henrissat B."/>
            <person name="Wiebenga A."/>
            <person name="Simmons B.A."/>
            <person name="Makela M.R."/>
            <person name="De vries R.P."/>
            <person name="Grigoriev I.V."/>
            <person name="Mortensen U.H."/>
            <person name="Baker S.E."/>
            <person name="Andersen M.R."/>
        </authorList>
    </citation>
    <scope>NUCLEOTIDE SEQUENCE [LARGE SCALE GENOMIC DNA]</scope>
    <source>
        <strain evidence="2 3">ATCC 13157</strain>
    </source>
</reference>
<evidence type="ECO:0000256" key="1">
    <source>
        <dbReference type="SAM" id="MobiDB-lite"/>
    </source>
</evidence>
<sequence>MESKANFTTMYRHYPHSSSQKAYRQRRYGKRRNTQEANRISKIIHCITFSGSPQESKNMTLKTSERINVEANRSELCRQLTTPIKTVVYLAKEGECDPGKKRK</sequence>
<name>A0A370PC55_ASPPH</name>
<gene>
    <name evidence="2" type="ORF">M752DRAFT_52506</name>
</gene>
<keyword evidence="3" id="KW-1185">Reference proteome</keyword>
<evidence type="ECO:0000313" key="2">
    <source>
        <dbReference type="EMBL" id="RDK39780.1"/>
    </source>
</evidence>
<organism evidence="2 3">
    <name type="scientific">Aspergillus phoenicis ATCC 13157</name>
    <dbReference type="NCBI Taxonomy" id="1353007"/>
    <lineage>
        <taxon>Eukaryota</taxon>
        <taxon>Fungi</taxon>
        <taxon>Dikarya</taxon>
        <taxon>Ascomycota</taxon>
        <taxon>Pezizomycotina</taxon>
        <taxon>Eurotiomycetes</taxon>
        <taxon>Eurotiomycetidae</taxon>
        <taxon>Eurotiales</taxon>
        <taxon>Aspergillaceae</taxon>
        <taxon>Aspergillus</taxon>
    </lineage>
</organism>
<dbReference type="Proteomes" id="UP000254937">
    <property type="component" value="Unassembled WGS sequence"/>
</dbReference>
<proteinExistence type="predicted"/>
<accession>A0A370PC55</accession>
<protein>
    <submittedName>
        <fullName evidence="2">Uncharacterized protein</fullName>
    </submittedName>
</protein>